<reference evidence="2 3" key="1">
    <citation type="submission" date="2016-04" db="EMBL/GenBank/DDBJ databases">
        <title>Complete genome sequence of Thermococcus pacificus type strain P4.</title>
        <authorList>
            <person name="Oger P.M."/>
        </authorList>
    </citation>
    <scope>NUCLEOTIDE SEQUENCE [LARGE SCALE GENOMIC DNA]</scope>
    <source>
        <strain evidence="2 3">P-4</strain>
    </source>
</reference>
<dbReference type="EMBL" id="CP015102">
    <property type="protein sequence ID" value="ASJ07441.1"/>
    <property type="molecule type" value="Genomic_DNA"/>
</dbReference>
<gene>
    <name evidence="2" type="ORF">A3L08_08975</name>
</gene>
<protein>
    <submittedName>
        <fullName evidence="2">ABC transporter substrate-binding protein</fullName>
    </submittedName>
</protein>
<keyword evidence="3" id="KW-1185">Reference proteome</keyword>
<name>A0A218P9H2_9EURY</name>
<proteinExistence type="predicted"/>
<dbReference type="KEGG" id="tpaf:A3L08_08975"/>
<dbReference type="PROSITE" id="PS51257">
    <property type="entry name" value="PROKAR_LIPOPROTEIN"/>
    <property type="match status" value="1"/>
</dbReference>
<accession>A0A218P9H2</accession>
<dbReference type="PANTHER" id="PTHR30006:SF24">
    <property type="entry name" value="SLL0237 PROTEIN"/>
    <property type="match status" value="1"/>
</dbReference>
<dbReference type="Proteomes" id="UP000197418">
    <property type="component" value="Chromosome"/>
</dbReference>
<evidence type="ECO:0000313" key="3">
    <source>
        <dbReference type="Proteomes" id="UP000197418"/>
    </source>
</evidence>
<dbReference type="RefSeq" id="WP_088854686.1">
    <property type="nucleotide sequence ID" value="NZ_CP015102.1"/>
</dbReference>
<dbReference type="SUPFAM" id="SSF53850">
    <property type="entry name" value="Periplasmic binding protein-like II"/>
    <property type="match status" value="1"/>
</dbReference>
<evidence type="ECO:0000256" key="1">
    <source>
        <dbReference type="ARBA" id="ARBA00022729"/>
    </source>
</evidence>
<sequence>MKKLASIGVILLLALSVVASGCVSSGGGDETSGITLVVVTRHDATIQYMAKQLFLQSDIAKEYNIEDIKFIKVPESLWPSYIEKGADVGWGGGPTLFDDLYKAGHLAPITDERVLKLIGNPLPTELAGMPMIRKDGDKVYWIAAALSSFGFTVNKKKLAEWNLPIPQKWEDIASEQWALNPPQYGLADPTRSTSNTRIYQIILQAFGWDQGWRIMTLIAANSKIYMQSDAVRDAVINGEIAAGNTIDFYGYTAMQQNPDCLYVVPKGESIINGDPIALLAKAQHPEAAQAFIYWVLTEGQTIWMSPDINRLPINPQVFDMKVTKEYADVVFKGEHVGETYGEARPALKKAYEDAIHAEGIPFDDKRALETINALQYYFKATLVDPNQKLHDAWVAIVQAYKDGKISEEQFNQLKDELTAPIEFKDPDTGKTVTLTEDYAKSINERIMKDRNFQDQLVQEWRQAASDKYDKVLQDLKAITG</sequence>
<dbReference type="OrthoDB" id="130870at2157"/>
<organism evidence="2 3">
    <name type="scientific">Thermococcus pacificus</name>
    <dbReference type="NCBI Taxonomy" id="71998"/>
    <lineage>
        <taxon>Archaea</taxon>
        <taxon>Methanobacteriati</taxon>
        <taxon>Methanobacteriota</taxon>
        <taxon>Thermococci</taxon>
        <taxon>Thermococcales</taxon>
        <taxon>Thermococcaceae</taxon>
        <taxon>Thermococcus</taxon>
    </lineage>
</organism>
<keyword evidence="1" id="KW-0732">Signal</keyword>
<dbReference type="PANTHER" id="PTHR30006">
    <property type="entry name" value="THIAMINE-BINDING PERIPLASMIC PROTEIN-RELATED"/>
    <property type="match status" value="1"/>
</dbReference>
<evidence type="ECO:0000313" key="2">
    <source>
        <dbReference type="EMBL" id="ASJ07441.1"/>
    </source>
</evidence>
<dbReference type="InterPro" id="IPR006059">
    <property type="entry name" value="SBP"/>
</dbReference>
<dbReference type="Pfam" id="PF13416">
    <property type="entry name" value="SBP_bac_8"/>
    <property type="match status" value="1"/>
</dbReference>
<dbReference type="Gene3D" id="3.40.190.10">
    <property type="entry name" value="Periplasmic binding protein-like II"/>
    <property type="match status" value="1"/>
</dbReference>
<dbReference type="AlphaFoldDB" id="A0A218P9H2"/>
<dbReference type="GeneID" id="33316401"/>